<reference evidence="1 2" key="1">
    <citation type="journal article" date="2023" name="ACS Omega">
        <title>Identification of the Neoaspergillic Acid Biosynthesis Gene Cluster by Establishing an In Vitro CRISPR-Ribonucleoprotein Genetic System in Aspergillus melleus.</title>
        <authorList>
            <person name="Yuan B."/>
            <person name="Grau M.F."/>
            <person name="Murata R.M."/>
            <person name="Torok T."/>
            <person name="Venkateswaran K."/>
            <person name="Stajich J.E."/>
            <person name="Wang C.C.C."/>
        </authorList>
    </citation>
    <scope>NUCLEOTIDE SEQUENCE [LARGE SCALE GENOMIC DNA]</scope>
    <source>
        <strain evidence="1 2">IMV 1140</strain>
    </source>
</reference>
<organism evidence="1 2">
    <name type="scientific">Aspergillus melleus</name>
    <dbReference type="NCBI Taxonomy" id="138277"/>
    <lineage>
        <taxon>Eukaryota</taxon>
        <taxon>Fungi</taxon>
        <taxon>Dikarya</taxon>
        <taxon>Ascomycota</taxon>
        <taxon>Pezizomycotina</taxon>
        <taxon>Eurotiomycetes</taxon>
        <taxon>Eurotiomycetidae</taxon>
        <taxon>Eurotiales</taxon>
        <taxon>Aspergillaceae</taxon>
        <taxon>Aspergillus</taxon>
        <taxon>Aspergillus subgen. Circumdati</taxon>
    </lineage>
</organism>
<evidence type="ECO:0000313" key="1">
    <source>
        <dbReference type="EMBL" id="KAK1141276.1"/>
    </source>
</evidence>
<name>A0ACC3AUH9_9EURO</name>
<sequence length="520" mass="59998">MPHTRRLLRQEITFSAAKEDKSNVLHQLGYYDQQTNFFSHLDANRSWIENVVAHHLGLSSTMCHLTDLEDWLHGSFNVCIPVVVHGWNKKRVLIQFPLPYRVGEAFRPGNSDEKIKCEAGTYAWLQENCPDVPIPQLYGFALSTSETFTLLENLPLFTRWVQVLRHQLLSWLGDTELSKYVRHQPAATPDNAIGTGYLLVEYIEERQGTMLSNTWVHDRHNSKLRANLFRDLSRIFLDMSRIPLPRIGSFIIDLDGCLRLTNRPLSIELQQMENEKISTDINRDYTYSTVDSYLVDLLALHDNRFRYQPNAVNNLGDCVHQLSTLTAMRSVFQSLFDRAFRRGPFVYCLTDLHQSNIFVDADWHITCLVDLEWACSRPIEMIRTPHWLTDKGVDELVSTEYDAPRREFMAILATEEKTISSTTLTHDTLPSLSAVMDQTWATGAFWYTLALSSPSGLFSIFKEHVRPLFCTDYIEEFNLIMPFFWEKNVGYIAGSKLSDKVQYDENLRQAFGDNSEENSG</sequence>
<gene>
    <name evidence="1" type="ORF">N8T08_009179</name>
</gene>
<dbReference type="Proteomes" id="UP001177260">
    <property type="component" value="Unassembled WGS sequence"/>
</dbReference>
<keyword evidence="2" id="KW-1185">Reference proteome</keyword>
<comment type="caution">
    <text evidence="1">The sequence shown here is derived from an EMBL/GenBank/DDBJ whole genome shotgun (WGS) entry which is preliminary data.</text>
</comment>
<accession>A0ACC3AUH9</accession>
<protein>
    <submittedName>
        <fullName evidence="1">Uncharacterized protein</fullName>
    </submittedName>
</protein>
<evidence type="ECO:0000313" key="2">
    <source>
        <dbReference type="Proteomes" id="UP001177260"/>
    </source>
</evidence>
<dbReference type="EMBL" id="JAOPJF010000066">
    <property type="protein sequence ID" value="KAK1141276.1"/>
    <property type="molecule type" value="Genomic_DNA"/>
</dbReference>
<proteinExistence type="predicted"/>